<name>A0A7W7R0Y0_KITKI</name>
<gene>
    <name evidence="1" type="ORF">FHR34_002202</name>
</gene>
<dbReference type="EMBL" id="JACHJV010000001">
    <property type="protein sequence ID" value="MBB4923209.1"/>
    <property type="molecule type" value="Genomic_DNA"/>
</dbReference>
<dbReference type="AlphaFoldDB" id="A0A7W7R0Y0"/>
<proteinExistence type="predicted"/>
<organism evidence="1 2">
    <name type="scientific">Kitasatospora kifunensis</name>
    <name type="common">Streptomyces kifunensis</name>
    <dbReference type="NCBI Taxonomy" id="58351"/>
    <lineage>
        <taxon>Bacteria</taxon>
        <taxon>Bacillati</taxon>
        <taxon>Actinomycetota</taxon>
        <taxon>Actinomycetes</taxon>
        <taxon>Kitasatosporales</taxon>
        <taxon>Streptomycetaceae</taxon>
        <taxon>Kitasatospora</taxon>
    </lineage>
</organism>
<reference evidence="1 2" key="1">
    <citation type="submission" date="2020-08" db="EMBL/GenBank/DDBJ databases">
        <title>Sequencing the genomes of 1000 actinobacteria strains.</title>
        <authorList>
            <person name="Klenk H.-P."/>
        </authorList>
    </citation>
    <scope>NUCLEOTIDE SEQUENCE [LARGE SCALE GENOMIC DNA]</scope>
    <source>
        <strain evidence="1 2">DSM 41654</strain>
    </source>
</reference>
<sequence>MRALYGDADADAVGGWGQGLDPDAWMWVEGVDYAAGWRVARAAATEVNVLLTQCGVPVDELRAVAATDAQGHGEVRLVGLPQGWLRLEQLLRLASTVPVVESD</sequence>
<dbReference type="Proteomes" id="UP000540506">
    <property type="component" value="Unassembled WGS sequence"/>
</dbReference>
<keyword evidence="2" id="KW-1185">Reference proteome</keyword>
<protein>
    <submittedName>
        <fullName evidence="1">Uncharacterized protein</fullName>
    </submittedName>
</protein>
<accession>A0A7W7R0Y0</accession>
<evidence type="ECO:0000313" key="1">
    <source>
        <dbReference type="EMBL" id="MBB4923209.1"/>
    </source>
</evidence>
<dbReference type="RefSeq" id="WP_246559958.1">
    <property type="nucleotide sequence ID" value="NZ_JACHJV010000001.1"/>
</dbReference>
<comment type="caution">
    <text evidence="1">The sequence shown here is derived from an EMBL/GenBank/DDBJ whole genome shotgun (WGS) entry which is preliminary data.</text>
</comment>
<evidence type="ECO:0000313" key="2">
    <source>
        <dbReference type="Proteomes" id="UP000540506"/>
    </source>
</evidence>